<sequence>MTINHHPEHSKDPDMTPTLHESDPGKIILPRNIRESLVNKTSDLTDDEKQERANAHCEPFLPNNEIQTFIQKSNVKVTLERELGRHKDNSTLVTYFVQTAPKAFLIAIYIKAANDEDGESCIKRLQQEGFTDAKLPIRTIIVDKEEYYKVCRIGSTEALTCFSRWDETLQENLEREQWVFLAPTFKERTFSYEFRQSERMPFVYLPNPNPAGGFFSQVLKLGLRVDHHNLPSFQLKREPNQKYVEVAVKFMNTKSNVPNSDVDKFYNREKATLELMRELNDNHLIRAIAAYKKGTSRCFIFPWAEGGNLDTFWSNDRSRLDKYLVRWAIDQMAGITGGIMKLHGVHAEGTRHGDIKPYNILYFLDQVDNHGRGTLKVADVGLAKVHQEYTKYRGATTTRMSTERYEPPEMMSYIRKEAPIPRVYDSWSLGGVFLEFLVWLVLGRARLDEFHQDLKDSHQERFYEMKGHSNPRHHVVNKLICDMEKMLPDDTGLGKILELISKSLLVPADKRMDTKTLHNEFDKIRERCNSRASYYFGSGMVRLAEVRPVPSGQSVNKRPPPDQYVRQQHLSLDPSTISFYVDPDDKGPTPRQAQLGLPVLPSPGSPQEFTLVNDWITLCDRNHDCVPKESEPHKMPTRLIDVGTTDSPSLRLVTSIEENFIGKYIALSHCWGILSEEQRFCTYKNNIQDLKQQIPYDKLPQTFKDAVTATRALEVRYLWIDSLCIIQRDPEDWEIEAARMEDVFNSAYCTIAASSSTSSLDGFLGKRRERAVIGINTTKGPLYLAEAIDNFQQDVEKGILNTRGWVFQERALSRRTIHFTSTQVYWECGHGVHSETLAHLRNRESELLGDSKFPNYGLQKYKDDSIRLVQYLYKTYSGLNLTNTTDRSKALLGLEKRLGRTFQTRAEYGTLSVYFERLLLWQRDQPLPLDDIPYSEGEGASSWSWMSLMGKISYLDIPFGNVNWTGDVTNPFNEYYHEDEVPWDRGLQVKARELAIGEDILKNRIRIDRTYSEMDPKEIICAVVGTSKLANDDGTTDQYVLLLRWTSPCVYERCGVGILLDIHIQPESFPVYVV</sequence>
<dbReference type="PANTHER" id="PTHR33112:SF10">
    <property type="entry name" value="TOL"/>
    <property type="match status" value="1"/>
</dbReference>
<accession>A0A395MEE4</accession>
<evidence type="ECO:0000313" key="3">
    <source>
        <dbReference type="EMBL" id="RFN45633.1"/>
    </source>
</evidence>
<evidence type="ECO:0000313" key="4">
    <source>
        <dbReference type="Proteomes" id="UP000265631"/>
    </source>
</evidence>
<dbReference type="InterPro" id="IPR000719">
    <property type="entry name" value="Prot_kinase_dom"/>
</dbReference>
<dbReference type="AlphaFoldDB" id="A0A395MEE4"/>
<dbReference type="STRING" id="2594813.A0A395MEE4"/>
<dbReference type="Pfam" id="PF06985">
    <property type="entry name" value="HET"/>
    <property type="match status" value="1"/>
</dbReference>
<organism evidence="3 4">
    <name type="scientific">Fusarium flagelliforme</name>
    <dbReference type="NCBI Taxonomy" id="2675880"/>
    <lineage>
        <taxon>Eukaryota</taxon>
        <taxon>Fungi</taxon>
        <taxon>Dikarya</taxon>
        <taxon>Ascomycota</taxon>
        <taxon>Pezizomycotina</taxon>
        <taxon>Sordariomycetes</taxon>
        <taxon>Hypocreomycetidae</taxon>
        <taxon>Hypocreales</taxon>
        <taxon>Nectriaceae</taxon>
        <taxon>Fusarium</taxon>
        <taxon>Fusarium incarnatum-equiseti species complex</taxon>
    </lineage>
</organism>
<dbReference type="InterPro" id="IPR011009">
    <property type="entry name" value="Kinase-like_dom_sf"/>
</dbReference>
<dbReference type="GO" id="GO:0005524">
    <property type="term" value="F:ATP binding"/>
    <property type="evidence" value="ECO:0007669"/>
    <property type="project" value="InterPro"/>
</dbReference>
<feature type="region of interest" description="Disordered" evidence="1">
    <location>
        <begin position="1"/>
        <end position="27"/>
    </location>
</feature>
<name>A0A395MEE4_9HYPO</name>
<gene>
    <name evidence="3" type="ORF">FIE12Z_10135</name>
</gene>
<dbReference type="EMBL" id="PXXK01000346">
    <property type="protein sequence ID" value="RFN45633.1"/>
    <property type="molecule type" value="Genomic_DNA"/>
</dbReference>
<reference evidence="3 4" key="1">
    <citation type="journal article" date="2018" name="PLoS Pathog.">
        <title>Evolution of structural diversity of trichothecenes, a family of toxins produced by plant pathogenic and entomopathogenic fungi.</title>
        <authorList>
            <person name="Proctor R.H."/>
            <person name="McCormick S.P."/>
            <person name="Kim H.S."/>
            <person name="Cardoza R.E."/>
            <person name="Stanley A.M."/>
            <person name="Lindo L."/>
            <person name="Kelly A."/>
            <person name="Brown D.W."/>
            <person name="Lee T."/>
            <person name="Vaughan M.M."/>
            <person name="Alexander N.J."/>
            <person name="Busman M."/>
            <person name="Gutierrez S."/>
        </authorList>
    </citation>
    <scope>NUCLEOTIDE SEQUENCE [LARGE SCALE GENOMIC DNA]</scope>
    <source>
        <strain evidence="3 4">NRRL 13405</strain>
    </source>
</reference>
<dbReference type="InterPro" id="IPR010730">
    <property type="entry name" value="HET"/>
</dbReference>
<dbReference type="SUPFAM" id="SSF56112">
    <property type="entry name" value="Protein kinase-like (PK-like)"/>
    <property type="match status" value="1"/>
</dbReference>
<dbReference type="PROSITE" id="PS50011">
    <property type="entry name" value="PROTEIN_KINASE_DOM"/>
    <property type="match status" value="1"/>
</dbReference>
<keyword evidence="4" id="KW-1185">Reference proteome</keyword>
<dbReference type="SMART" id="SM00220">
    <property type="entry name" value="S_TKc"/>
    <property type="match status" value="1"/>
</dbReference>
<evidence type="ECO:0000259" key="2">
    <source>
        <dbReference type="PROSITE" id="PS50011"/>
    </source>
</evidence>
<dbReference type="GO" id="GO:0004672">
    <property type="term" value="F:protein kinase activity"/>
    <property type="evidence" value="ECO:0007669"/>
    <property type="project" value="InterPro"/>
</dbReference>
<dbReference type="Pfam" id="PF00069">
    <property type="entry name" value="Pkinase"/>
    <property type="match status" value="1"/>
</dbReference>
<evidence type="ECO:0000256" key="1">
    <source>
        <dbReference type="SAM" id="MobiDB-lite"/>
    </source>
</evidence>
<proteinExistence type="predicted"/>
<dbReference type="Gene3D" id="1.10.510.10">
    <property type="entry name" value="Transferase(Phosphotransferase) domain 1"/>
    <property type="match status" value="1"/>
</dbReference>
<dbReference type="PANTHER" id="PTHR33112">
    <property type="entry name" value="DOMAIN PROTEIN, PUTATIVE-RELATED"/>
    <property type="match status" value="1"/>
</dbReference>
<feature type="compositionally biased region" description="Basic and acidic residues" evidence="1">
    <location>
        <begin position="1"/>
        <end position="24"/>
    </location>
</feature>
<feature type="domain" description="Protein kinase" evidence="2">
    <location>
        <begin position="204"/>
        <end position="521"/>
    </location>
</feature>
<comment type="caution">
    <text evidence="3">The sequence shown here is derived from an EMBL/GenBank/DDBJ whole genome shotgun (WGS) entry which is preliminary data.</text>
</comment>
<dbReference type="Proteomes" id="UP000265631">
    <property type="component" value="Unassembled WGS sequence"/>
</dbReference>
<protein>
    <submittedName>
        <fullName evidence="3">Tol-like protein</fullName>
    </submittedName>
</protein>